<comment type="caution">
    <text evidence="1">The sequence shown here is derived from an EMBL/GenBank/DDBJ whole genome shotgun (WGS) entry which is preliminary data.</text>
</comment>
<evidence type="ECO:0000313" key="2">
    <source>
        <dbReference type="Proteomes" id="UP001176806"/>
    </source>
</evidence>
<proteinExistence type="predicted"/>
<name>A0ABT8WRC1_9FLAO</name>
<dbReference type="RefSeq" id="WP_303302910.1">
    <property type="nucleotide sequence ID" value="NZ_BAABDA010000050.1"/>
</dbReference>
<dbReference type="EMBL" id="JAUOEL010000005">
    <property type="protein sequence ID" value="MDO5975695.1"/>
    <property type="molecule type" value="Genomic_DNA"/>
</dbReference>
<gene>
    <name evidence="1" type="ORF">Q4Q40_15985</name>
</gene>
<dbReference type="Proteomes" id="UP001176806">
    <property type="component" value="Unassembled WGS sequence"/>
</dbReference>
<sequence length="55" mass="5970">MDDIKEKSKFDNMIYVVINNKTEFLGAGTAIETLKIVKGSLPNNITPAIKGTTEG</sequence>
<protein>
    <submittedName>
        <fullName evidence="1">Uncharacterized protein</fullName>
    </submittedName>
</protein>
<accession>A0ABT8WRC1</accession>
<reference evidence="1" key="1">
    <citation type="submission" date="2023-07" db="EMBL/GenBank/DDBJ databases">
        <title>Two novel species in the genus Flavivirga.</title>
        <authorList>
            <person name="Kwon K."/>
        </authorList>
    </citation>
    <scope>NUCLEOTIDE SEQUENCE</scope>
    <source>
        <strain evidence="1">KACC 14158</strain>
    </source>
</reference>
<organism evidence="1 2">
    <name type="scientific">Flavivirga jejuensis</name>
    <dbReference type="NCBI Taxonomy" id="870487"/>
    <lineage>
        <taxon>Bacteria</taxon>
        <taxon>Pseudomonadati</taxon>
        <taxon>Bacteroidota</taxon>
        <taxon>Flavobacteriia</taxon>
        <taxon>Flavobacteriales</taxon>
        <taxon>Flavobacteriaceae</taxon>
        <taxon>Flavivirga</taxon>
    </lineage>
</organism>
<keyword evidence="2" id="KW-1185">Reference proteome</keyword>
<evidence type="ECO:0000313" key="1">
    <source>
        <dbReference type="EMBL" id="MDO5975695.1"/>
    </source>
</evidence>